<dbReference type="CDD" id="cd16917">
    <property type="entry name" value="HATPase_UhpB-NarQ-NarX-like"/>
    <property type="match status" value="1"/>
</dbReference>
<feature type="transmembrane region" description="Helical" evidence="9">
    <location>
        <begin position="64"/>
        <end position="91"/>
    </location>
</feature>
<dbReference type="SUPFAM" id="SSF55874">
    <property type="entry name" value="ATPase domain of HSP90 chaperone/DNA topoisomerase II/histidine kinase"/>
    <property type="match status" value="1"/>
</dbReference>
<keyword evidence="9" id="KW-0472">Membrane</keyword>
<reference evidence="11 12" key="1">
    <citation type="submission" date="2022-06" db="EMBL/GenBank/DDBJ databases">
        <title>Sequencing the genomes of 1000 actinobacteria strains.</title>
        <authorList>
            <person name="Klenk H.-P."/>
        </authorList>
    </citation>
    <scope>NUCLEOTIDE SEQUENCE [LARGE SCALE GENOMIC DNA]</scope>
    <source>
        <strain evidence="11 12">DSM 41656</strain>
    </source>
</reference>
<gene>
    <name evidence="11" type="ORF">FHR36_005224</name>
</gene>
<evidence type="ECO:0000256" key="3">
    <source>
        <dbReference type="ARBA" id="ARBA00022553"/>
    </source>
</evidence>
<keyword evidence="3" id="KW-0597">Phosphoprotein</keyword>
<comment type="catalytic activity">
    <reaction evidence="1">
        <text>ATP + protein L-histidine = ADP + protein N-phospho-L-histidine.</text>
        <dbReference type="EC" id="2.7.13.3"/>
    </reaction>
</comment>
<keyword evidence="5" id="KW-0547">Nucleotide-binding</keyword>
<evidence type="ECO:0000259" key="10">
    <source>
        <dbReference type="SMART" id="SM00387"/>
    </source>
</evidence>
<sequence>MPTTPTPTLLQRVPPGGWTALAWCVSTLYSFIVQIRWPGESWGLEYEKSRNVHPFFMLPREQTALWIAVALLCAGCLLLSRLPVGATALLVSSALLLTNGPFHTTSIAPEQYLPVCVALCFVAAAGPRRTSLFATGIALAGVLGYIGVRLALGLAVGTSVEAVLLMMIVVAWVVGNARRRERAHAEEMRTQVAVQAVTAERLRIARELHDMVAHSIGVVAIQAGAAKRVIETQPEAARNALGVIEDTGRETLAGLRRMLGALHDAESGDAGKSLAGLADIDKLVENVRSAGVRVDVEWRGERRPLPPEVDLSAFRLIQESVTNVVKHSGTHQCRVSLIFDPADLSVVIVDSGPGTGRSTGAGTGTGTGYGIAGMRDRVQLLHGEFTAGPRPEGGYRVTARLPIPMEV</sequence>
<feature type="transmembrane region" description="Helical" evidence="9">
    <location>
        <begin position="111"/>
        <end position="127"/>
    </location>
</feature>
<keyword evidence="4" id="KW-0808">Transferase</keyword>
<evidence type="ECO:0000256" key="7">
    <source>
        <dbReference type="ARBA" id="ARBA00022840"/>
    </source>
</evidence>
<keyword evidence="6 11" id="KW-0418">Kinase</keyword>
<protein>
    <recommendedName>
        <fullName evidence="2">histidine kinase</fullName>
        <ecNumber evidence="2">2.7.13.3</ecNumber>
    </recommendedName>
</protein>
<feature type="transmembrane region" description="Helical" evidence="9">
    <location>
        <begin position="132"/>
        <end position="148"/>
    </location>
</feature>
<dbReference type="PANTHER" id="PTHR24421">
    <property type="entry name" value="NITRATE/NITRITE SENSOR PROTEIN NARX-RELATED"/>
    <property type="match status" value="1"/>
</dbReference>
<feature type="domain" description="Histidine kinase/HSP90-like ATPase" evidence="10">
    <location>
        <begin position="309"/>
        <end position="405"/>
    </location>
</feature>
<organism evidence="11 12">
    <name type="scientific">Kitasatospora paracochleata</name>
    <dbReference type="NCBI Taxonomy" id="58354"/>
    <lineage>
        <taxon>Bacteria</taxon>
        <taxon>Bacillati</taxon>
        <taxon>Actinomycetota</taxon>
        <taxon>Actinomycetes</taxon>
        <taxon>Kitasatosporales</taxon>
        <taxon>Streptomycetaceae</taxon>
        <taxon>Kitasatospora</taxon>
    </lineage>
</organism>
<keyword evidence="12" id="KW-1185">Reference proteome</keyword>
<evidence type="ECO:0000256" key="2">
    <source>
        <dbReference type="ARBA" id="ARBA00012438"/>
    </source>
</evidence>
<dbReference type="InterPro" id="IPR011712">
    <property type="entry name" value="Sig_transdc_His_kin_sub3_dim/P"/>
</dbReference>
<proteinExistence type="predicted"/>
<dbReference type="InterPro" id="IPR036890">
    <property type="entry name" value="HATPase_C_sf"/>
</dbReference>
<dbReference type="PANTHER" id="PTHR24421:SF10">
    <property type="entry name" value="NITRATE_NITRITE SENSOR PROTEIN NARQ"/>
    <property type="match status" value="1"/>
</dbReference>
<evidence type="ECO:0000313" key="12">
    <source>
        <dbReference type="Proteomes" id="UP001206483"/>
    </source>
</evidence>
<dbReference type="SMART" id="SM00387">
    <property type="entry name" value="HATPase_c"/>
    <property type="match status" value="1"/>
</dbReference>
<keyword evidence="9" id="KW-1133">Transmembrane helix</keyword>
<dbReference type="Gene3D" id="3.30.565.10">
    <property type="entry name" value="Histidine kinase-like ATPase, C-terminal domain"/>
    <property type="match status" value="1"/>
</dbReference>
<keyword evidence="9" id="KW-0812">Transmembrane</keyword>
<evidence type="ECO:0000256" key="4">
    <source>
        <dbReference type="ARBA" id="ARBA00022679"/>
    </source>
</evidence>
<dbReference type="Pfam" id="PF07730">
    <property type="entry name" value="HisKA_3"/>
    <property type="match status" value="1"/>
</dbReference>
<dbReference type="RefSeq" id="WP_253800886.1">
    <property type="nucleotide sequence ID" value="NZ_BAAAUB010000034.1"/>
</dbReference>
<accession>A0ABT1J4J9</accession>
<keyword evidence="7" id="KW-0067">ATP-binding</keyword>
<dbReference type="EMBL" id="JAMZDX010000005">
    <property type="protein sequence ID" value="MCP2312058.1"/>
    <property type="molecule type" value="Genomic_DNA"/>
</dbReference>
<dbReference type="InterPro" id="IPR003594">
    <property type="entry name" value="HATPase_dom"/>
</dbReference>
<dbReference type="Proteomes" id="UP001206483">
    <property type="component" value="Unassembled WGS sequence"/>
</dbReference>
<evidence type="ECO:0000256" key="6">
    <source>
        <dbReference type="ARBA" id="ARBA00022777"/>
    </source>
</evidence>
<evidence type="ECO:0000256" key="8">
    <source>
        <dbReference type="ARBA" id="ARBA00023012"/>
    </source>
</evidence>
<evidence type="ECO:0000313" key="11">
    <source>
        <dbReference type="EMBL" id="MCP2312058.1"/>
    </source>
</evidence>
<dbReference type="EC" id="2.7.13.3" evidence="2"/>
<dbReference type="Pfam" id="PF02518">
    <property type="entry name" value="HATPase_c"/>
    <property type="match status" value="1"/>
</dbReference>
<name>A0ABT1J4J9_9ACTN</name>
<keyword evidence="8" id="KW-0902">Two-component regulatory system</keyword>
<dbReference type="Gene3D" id="1.20.5.1930">
    <property type="match status" value="1"/>
</dbReference>
<feature type="transmembrane region" description="Helical" evidence="9">
    <location>
        <begin position="154"/>
        <end position="174"/>
    </location>
</feature>
<dbReference type="GO" id="GO:0016301">
    <property type="term" value="F:kinase activity"/>
    <property type="evidence" value="ECO:0007669"/>
    <property type="project" value="UniProtKB-KW"/>
</dbReference>
<dbReference type="InterPro" id="IPR050482">
    <property type="entry name" value="Sensor_HK_TwoCompSys"/>
</dbReference>
<evidence type="ECO:0000256" key="9">
    <source>
        <dbReference type="SAM" id="Phobius"/>
    </source>
</evidence>
<feature type="transmembrane region" description="Helical" evidence="9">
    <location>
        <begin position="20"/>
        <end position="39"/>
    </location>
</feature>
<evidence type="ECO:0000256" key="1">
    <source>
        <dbReference type="ARBA" id="ARBA00000085"/>
    </source>
</evidence>
<comment type="caution">
    <text evidence="11">The sequence shown here is derived from an EMBL/GenBank/DDBJ whole genome shotgun (WGS) entry which is preliminary data.</text>
</comment>
<evidence type="ECO:0000256" key="5">
    <source>
        <dbReference type="ARBA" id="ARBA00022741"/>
    </source>
</evidence>